<dbReference type="EMBL" id="VBTE01000005">
    <property type="protein sequence ID" value="TLQ08842.1"/>
    <property type="molecule type" value="Genomic_DNA"/>
</dbReference>
<dbReference type="OrthoDB" id="1963661at2"/>
<accession>A0A5R9C6U1</accession>
<evidence type="ECO:0000313" key="1">
    <source>
        <dbReference type="EMBL" id="TLQ08842.1"/>
    </source>
</evidence>
<dbReference type="RefSeq" id="WP_138471030.1">
    <property type="nucleotide sequence ID" value="NZ_VBTE01000005.1"/>
</dbReference>
<evidence type="ECO:0000313" key="2">
    <source>
        <dbReference type="Proteomes" id="UP000307201"/>
    </source>
</evidence>
<sequence length="77" mass="9181">MNEKMTIYFNRRTGAVKEMCGGEQGYDWFGDEAEDFKQIFDFIVVDYDAYVVNNFFNFEVRDGELKLLRTNIPDKYL</sequence>
<comment type="caution">
    <text evidence="1">The sequence shown here is derived from an EMBL/GenBank/DDBJ whole genome shotgun (WGS) entry which is preliminary data.</text>
</comment>
<protein>
    <submittedName>
        <fullName evidence="1">Uncharacterized protein</fullName>
    </submittedName>
</protein>
<name>A0A5R9C6U1_9LACT</name>
<dbReference type="Proteomes" id="UP000307201">
    <property type="component" value="Unassembled WGS sequence"/>
</dbReference>
<reference evidence="1 2" key="1">
    <citation type="submission" date="2019-05" db="EMBL/GenBank/DDBJ databases">
        <title>The metagenome of a microbial culture collection derived from dairy environment covers the genomic content of the human microbiome.</title>
        <authorList>
            <person name="Roder T."/>
            <person name="Wuthrich D."/>
            <person name="Sattari Z."/>
            <person name="Von Ah U."/>
            <person name="Bar C."/>
            <person name="Ronchi F."/>
            <person name="Macpherson A.J."/>
            <person name="Ganal-Vonarburg S.C."/>
            <person name="Bruggmann R."/>
            <person name="Vergeres G."/>
        </authorList>
    </citation>
    <scope>NUCLEOTIDE SEQUENCE [LARGE SCALE GENOMIC DNA]</scope>
    <source>
        <strain evidence="1 2">FAM 24235</strain>
    </source>
</reference>
<dbReference type="AlphaFoldDB" id="A0A5R9C6U1"/>
<organism evidence="1 2">
    <name type="scientific">Marinilactibacillus psychrotolerans</name>
    <dbReference type="NCBI Taxonomy" id="191770"/>
    <lineage>
        <taxon>Bacteria</taxon>
        <taxon>Bacillati</taxon>
        <taxon>Bacillota</taxon>
        <taxon>Bacilli</taxon>
        <taxon>Lactobacillales</taxon>
        <taxon>Carnobacteriaceae</taxon>
        <taxon>Marinilactibacillus</taxon>
    </lineage>
</organism>
<proteinExistence type="predicted"/>
<gene>
    <name evidence="1" type="ORF">FEZ48_02860</name>
</gene>